<gene>
    <name evidence="1" type="ORF">Lwal_0237</name>
</gene>
<dbReference type="OrthoDB" id="8704783at2"/>
<sequence>MDIFKKLSRYFNLSKPILRSLKIKDTWRKLQSCDLLLMAHENDRSYVFEGKLYSHIIDSIAWLIQKKHRSLTIQSLSLPFSYVKPQGAYNAPKSLNRGMLFAKISSKILRLLPFTKSYHLSFELRLWLKILNKCQPKAVIAVQPHPMLCKACRVKGIRVFDYQHGLINNEMPEYGFEGRNRTSEEFLPTDYLCWDNKSASIIKKWATQKGINTFVHGNPWLLRFMMPQGDDLLVSKELEHLKNLEEYSISSKDNLIILVTLQANPDIYFPDYFTKKQIIQSSLIQAINETKANITWLIRLHPIQQKDPITKNKIGNFFMNYSNVEIENASKVALPALFSKIHAHITWNSCVTVEAAINGIPSFVMDPRFTGNENDLMNIDTFFSNLENLSLVTFAKSLDCSKQIIRWTQELSLSVQQKSSLNAFNTNKFLKDVGLAVQEV</sequence>
<keyword evidence="2" id="KW-1185">Reference proteome</keyword>
<accession>A0A0W1AN48</accession>
<comment type="caution">
    <text evidence="1">The sequence shown here is derived from an EMBL/GenBank/DDBJ whole genome shotgun (WGS) entry which is preliminary data.</text>
</comment>
<dbReference type="SUPFAM" id="SSF53756">
    <property type="entry name" value="UDP-Glycosyltransferase/glycogen phosphorylase"/>
    <property type="match status" value="1"/>
</dbReference>
<dbReference type="RefSeq" id="WP_058479107.1">
    <property type="nucleotide sequence ID" value="NZ_CAAAIQ010000003.1"/>
</dbReference>
<organism evidence="1 2">
    <name type="scientific">Legionella waltersii</name>
    <dbReference type="NCBI Taxonomy" id="66969"/>
    <lineage>
        <taxon>Bacteria</taxon>
        <taxon>Pseudomonadati</taxon>
        <taxon>Pseudomonadota</taxon>
        <taxon>Gammaproteobacteria</taxon>
        <taxon>Legionellales</taxon>
        <taxon>Legionellaceae</taxon>
        <taxon>Legionella</taxon>
    </lineage>
</organism>
<evidence type="ECO:0000313" key="1">
    <source>
        <dbReference type="EMBL" id="KTD82759.1"/>
    </source>
</evidence>
<evidence type="ECO:0008006" key="3">
    <source>
        <dbReference type="Google" id="ProtNLM"/>
    </source>
</evidence>
<dbReference type="EMBL" id="LNZB01000006">
    <property type="protein sequence ID" value="KTD82759.1"/>
    <property type="molecule type" value="Genomic_DNA"/>
</dbReference>
<dbReference type="STRING" id="66969.Lwal_0237"/>
<reference evidence="1 2" key="1">
    <citation type="submission" date="2015-11" db="EMBL/GenBank/DDBJ databases">
        <title>Genomic analysis of 38 Legionella species identifies large and diverse effector repertoires.</title>
        <authorList>
            <person name="Burstein D."/>
            <person name="Amaro F."/>
            <person name="Zusman T."/>
            <person name="Lifshitz Z."/>
            <person name="Cohen O."/>
            <person name="Gilbert J.A."/>
            <person name="Pupko T."/>
            <person name="Shuman H.A."/>
            <person name="Segal G."/>
        </authorList>
    </citation>
    <scope>NUCLEOTIDE SEQUENCE [LARGE SCALE GENOMIC DNA]</scope>
    <source>
        <strain evidence="1 2">ATCC 51914</strain>
    </source>
</reference>
<proteinExistence type="predicted"/>
<evidence type="ECO:0000313" key="2">
    <source>
        <dbReference type="Proteomes" id="UP000054729"/>
    </source>
</evidence>
<name>A0A0W1AN48_9GAMM</name>
<dbReference type="Proteomes" id="UP000054729">
    <property type="component" value="Unassembled WGS sequence"/>
</dbReference>
<protein>
    <recommendedName>
        <fullName evidence="3">Capsule polysaccharide biosynthesis protein</fullName>
    </recommendedName>
</protein>
<dbReference type="AlphaFoldDB" id="A0A0W1AN48"/>
<dbReference type="PATRIC" id="fig|66969.6.peg.261"/>